<feature type="transmembrane region" description="Helical" evidence="9">
    <location>
        <begin position="118"/>
        <end position="137"/>
    </location>
</feature>
<dbReference type="PANTHER" id="PTHR32507:SF0">
    <property type="entry name" value="NA(+)_H(+) ANTIPORTER 2-RELATED"/>
    <property type="match status" value="1"/>
</dbReference>
<keyword evidence="5 9" id="KW-0812">Transmembrane</keyword>
<evidence type="ECO:0000256" key="2">
    <source>
        <dbReference type="ARBA" id="ARBA00022448"/>
    </source>
</evidence>
<feature type="transmembrane region" description="Helical" evidence="9">
    <location>
        <begin position="158"/>
        <end position="178"/>
    </location>
</feature>
<dbReference type="RefSeq" id="WP_354694565.1">
    <property type="nucleotide sequence ID" value="NZ_JAZHOG010000003.1"/>
</dbReference>
<keyword evidence="6 9" id="KW-1133">Transmembrane helix</keyword>
<evidence type="ECO:0000256" key="5">
    <source>
        <dbReference type="ARBA" id="ARBA00022692"/>
    </source>
</evidence>
<feature type="transmembrane region" description="Helical" evidence="9">
    <location>
        <begin position="91"/>
        <end position="112"/>
    </location>
</feature>
<accession>A0AAW9R610</accession>
<feature type="transmembrane region" description="Helical" evidence="9">
    <location>
        <begin position="221"/>
        <end position="237"/>
    </location>
</feature>
<reference evidence="12 13" key="1">
    <citation type="submission" date="2024-02" db="EMBL/GenBank/DDBJ databases">
        <title>A novel Wenzhouxiangellaceae bacterium, isolated from coastal sediments.</title>
        <authorList>
            <person name="Du Z.-J."/>
            <person name="Ye Y.-Q."/>
            <person name="Zhang X.-Y."/>
        </authorList>
    </citation>
    <scope>NUCLEOTIDE SEQUENCE [LARGE SCALE GENOMIC DNA]</scope>
    <source>
        <strain evidence="12 13">CH-27</strain>
    </source>
</reference>
<keyword evidence="2" id="KW-0813">Transport</keyword>
<feature type="transmembrane region" description="Helical" evidence="9">
    <location>
        <begin position="190"/>
        <end position="209"/>
    </location>
</feature>
<feature type="transmembrane region" description="Helical" evidence="9">
    <location>
        <begin position="363"/>
        <end position="386"/>
    </location>
</feature>
<proteinExistence type="predicted"/>
<dbReference type="InterPro" id="IPR003148">
    <property type="entry name" value="RCK_N"/>
</dbReference>
<evidence type="ECO:0000256" key="9">
    <source>
        <dbReference type="SAM" id="Phobius"/>
    </source>
</evidence>
<name>A0AAW9R610_9GAMM</name>
<gene>
    <name evidence="12" type="ORF">V3330_06400</name>
</gene>
<dbReference type="SUPFAM" id="SSF51735">
    <property type="entry name" value="NAD(P)-binding Rossmann-fold domains"/>
    <property type="match status" value="1"/>
</dbReference>
<evidence type="ECO:0000256" key="4">
    <source>
        <dbReference type="ARBA" id="ARBA00022475"/>
    </source>
</evidence>
<dbReference type="InterPro" id="IPR036291">
    <property type="entry name" value="NAD(P)-bd_dom_sf"/>
</dbReference>
<feature type="domain" description="RCK N-terminal" evidence="11">
    <location>
        <begin position="399"/>
        <end position="506"/>
    </location>
</feature>
<keyword evidence="3" id="KW-0050">Antiport</keyword>
<feature type="transmembrane region" description="Helical" evidence="9">
    <location>
        <begin position="7"/>
        <end position="25"/>
    </location>
</feature>
<dbReference type="Gene3D" id="3.40.50.720">
    <property type="entry name" value="NAD(P)-binding Rossmann-like Domain"/>
    <property type="match status" value="1"/>
</dbReference>
<keyword evidence="8 9" id="KW-0472">Membrane</keyword>
<evidence type="ECO:0000256" key="7">
    <source>
        <dbReference type="ARBA" id="ARBA00023065"/>
    </source>
</evidence>
<dbReference type="Gene3D" id="1.20.1530.20">
    <property type="match status" value="1"/>
</dbReference>
<feature type="transmembrane region" description="Helical" evidence="9">
    <location>
        <begin position="295"/>
        <end position="317"/>
    </location>
</feature>
<organism evidence="12 13">
    <name type="scientific">Elongatibacter sediminis</name>
    <dbReference type="NCBI Taxonomy" id="3119006"/>
    <lineage>
        <taxon>Bacteria</taxon>
        <taxon>Pseudomonadati</taxon>
        <taxon>Pseudomonadota</taxon>
        <taxon>Gammaproteobacteria</taxon>
        <taxon>Chromatiales</taxon>
        <taxon>Wenzhouxiangellaceae</taxon>
        <taxon>Elongatibacter</taxon>
    </lineage>
</organism>
<evidence type="ECO:0000259" key="11">
    <source>
        <dbReference type="Pfam" id="PF02254"/>
    </source>
</evidence>
<dbReference type="GO" id="GO:0006813">
    <property type="term" value="P:potassium ion transport"/>
    <property type="evidence" value="ECO:0007669"/>
    <property type="project" value="InterPro"/>
</dbReference>
<evidence type="ECO:0000256" key="6">
    <source>
        <dbReference type="ARBA" id="ARBA00022989"/>
    </source>
</evidence>
<dbReference type="GO" id="GO:1902600">
    <property type="term" value="P:proton transmembrane transport"/>
    <property type="evidence" value="ECO:0007669"/>
    <property type="project" value="InterPro"/>
</dbReference>
<dbReference type="AlphaFoldDB" id="A0AAW9R610"/>
<dbReference type="EMBL" id="JAZHOG010000003">
    <property type="protein sequence ID" value="MEJ8567252.1"/>
    <property type="molecule type" value="Genomic_DNA"/>
</dbReference>
<dbReference type="GO" id="GO:0015297">
    <property type="term" value="F:antiporter activity"/>
    <property type="evidence" value="ECO:0007669"/>
    <property type="project" value="UniProtKB-KW"/>
</dbReference>
<keyword evidence="4" id="KW-1003">Cell membrane</keyword>
<dbReference type="PANTHER" id="PTHR32507">
    <property type="entry name" value="NA(+)/H(+) ANTIPORTER 1"/>
    <property type="match status" value="1"/>
</dbReference>
<dbReference type="Pfam" id="PF00999">
    <property type="entry name" value="Na_H_Exchanger"/>
    <property type="match status" value="1"/>
</dbReference>
<evidence type="ECO:0000313" key="13">
    <source>
        <dbReference type="Proteomes" id="UP001359886"/>
    </source>
</evidence>
<comment type="caution">
    <text evidence="12">The sequence shown here is derived from an EMBL/GenBank/DDBJ whole genome shotgun (WGS) entry which is preliminary data.</text>
</comment>
<dbReference type="GO" id="GO:0005886">
    <property type="term" value="C:plasma membrane"/>
    <property type="evidence" value="ECO:0007669"/>
    <property type="project" value="UniProtKB-SubCell"/>
</dbReference>
<evidence type="ECO:0000313" key="12">
    <source>
        <dbReference type="EMBL" id="MEJ8567252.1"/>
    </source>
</evidence>
<protein>
    <submittedName>
        <fullName evidence="12">Sodium:proton antiporter</fullName>
    </submittedName>
</protein>
<comment type="subcellular location">
    <subcellularLocation>
        <location evidence="1">Cell membrane</location>
        <topology evidence="1">Multi-pass membrane protein</topology>
    </subcellularLocation>
</comment>
<sequence>MEHGVDLALQISLVLALGAFCQWLAWRLRIAAILPLLLAGLLLGPALGVLNPDEFLGDLLFPVISLGVAIILFEGSLTLRISDIHSVTRIIRNLTSVGVLVTCGVMAAAAYYLAGLDLYLSLLFGALVSVTGPTVIMPMLRSIQPTARIANILRWEGILVDPIGAVLAVLVFELILSGQDAESLLEFGKVIMLGSVWGLAGGVVLGHLLKRHLFPDYLENYAALAWLLLVFTASNALGHESGLIAVTVMGIVLANTKDLDVEELLSFKEHLTIVLISMLFILLAARLNVEHLASVGVPALLILAVALFVARPLSVLVSSIGSSLKFREGLLLSWIAPRGIVAAAISSLFALRLEGKAENADLIVPLTFAVIIGTVLVQSLTAGWLARRLGLSSRGEQGVLITGANKVSLAIGEALHEAGIKVLVADTTREGLQQARMKGLETYYGSPLSEHADRYMDLTGYTELLALSRNTEANAMVCARLRHDFGHKHVFSIVPYAGEEDNLRKELAQGLRANLLFTRDATWKKLASLLGQGARIKATSLTEEFDYEAFNATQKAPSINLFGLNERGRLKVFSNFEELNPEPGWTVISLTTESPEEKALRQNGRDPEED</sequence>
<keyword evidence="13" id="KW-1185">Reference proteome</keyword>
<dbReference type="InterPro" id="IPR038770">
    <property type="entry name" value="Na+/solute_symporter_sf"/>
</dbReference>
<feature type="domain" description="Cation/H+ exchanger transmembrane" evidence="10">
    <location>
        <begin position="19"/>
        <end position="387"/>
    </location>
</feature>
<dbReference type="Proteomes" id="UP001359886">
    <property type="component" value="Unassembled WGS sequence"/>
</dbReference>
<feature type="transmembrane region" description="Helical" evidence="9">
    <location>
        <begin position="271"/>
        <end position="289"/>
    </location>
</feature>
<feature type="transmembrane region" description="Helical" evidence="9">
    <location>
        <begin position="30"/>
        <end position="47"/>
    </location>
</feature>
<dbReference type="InterPro" id="IPR006153">
    <property type="entry name" value="Cation/H_exchanger_TM"/>
</dbReference>
<evidence type="ECO:0000256" key="1">
    <source>
        <dbReference type="ARBA" id="ARBA00004651"/>
    </source>
</evidence>
<evidence type="ECO:0000256" key="8">
    <source>
        <dbReference type="ARBA" id="ARBA00023136"/>
    </source>
</evidence>
<feature type="transmembrane region" description="Helical" evidence="9">
    <location>
        <begin position="59"/>
        <end position="79"/>
    </location>
</feature>
<dbReference type="Pfam" id="PF02254">
    <property type="entry name" value="TrkA_N"/>
    <property type="match status" value="1"/>
</dbReference>
<feature type="transmembrane region" description="Helical" evidence="9">
    <location>
        <begin position="329"/>
        <end position="351"/>
    </location>
</feature>
<evidence type="ECO:0000259" key="10">
    <source>
        <dbReference type="Pfam" id="PF00999"/>
    </source>
</evidence>
<keyword evidence="7" id="KW-0406">Ion transport</keyword>
<evidence type="ECO:0000256" key="3">
    <source>
        <dbReference type="ARBA" id="ARBA00022449"/>
    </source>
</evidence>